<dbReference type="Pfam" id="PF10523">
    <property type="entry name" value="BEN"/>
    <property type="match status" value="1"/>
</dbReference>
<feature type="region of interest" description="Disordered" evidence="1">
    <location>
        <begin position="268"/>
        <end position="302"/>
    </location>
</feature>
<sequence>MEGEMQPADEGPCAPKMCRQQRGPYSTLKPFQSKRSAGKSRFDRSAALELPVFGDGHPFTFHPEQPHSFQQQHQQRLHHLHQSSVAISSNQQHHPLPQQQHHRLPCEARPSSRVPTSTSAATASLGSQRRSGSGSEPRFSPDCTYGISTENRLILDAFAQQCSRVLNLLNNGRLLEPPSSSLNSNIKLEDGRGDTQGLHCSSQGKLKPPESSSTTDPEDEAQQSHSNQHQTSAVLRIFTDSLQSYLLSGPQNHLAAGLEGEQCAPAERGLDVSPSRHNLGGWGSPAPSESYGHPSSTLPEEEEEEESCCPRCLELEQEVLCLQQENKELRNKLENIPVPCQNTLDYFKAVLEFHNQLAQQMPEEQLTECDNMELKDVSLQEEEQTVFEVCRLIIGSYIQVFFLCFNQTPKFSSSSLQGSKQLLENYPLFITNKQWDEAVNSSKKDGRRLLRYLIRYVFTTDELKFSCGLGKRKRSVHSGDPGLERRPLNPVKVSCLREFIRMHCASNPDWWMPSEEQINKVFSDAVGHARQGRAVGTFLGSSGSSTSSLYMDGFEGHLSQDELFLKGCQNGQSD</sequence>
<proteinExistence type="predicted"/>
<dbReference type="PANTHER" id="PTHR35082">
    <property type="entry name" value="BEN DOMAIN-CONTAINING PROTEIN 4"/>
    <property type="match status" value="1"/>
</dbReference>
<dbReference type="InParanoid" id="A0A3B5QQD4"/>
<feature type="compositionally biased region" description="Low complexity" evidence="1">
    <location>
        <begin position="61"/>
        <end position="74"/>
    </location>
</feature>
<evidence type="ECO:0000313" key="4">
    <source>
        <dbReference type="Proteomes" id="UP000002852"/>
    </source>
</evidence>
<dbReference type="AlphaFoldDB" id="A0A3B5QQD4"/>
<dbReference type="STRING" id="8083.ENSXMAP00000032902"/>
<dbReference type="PROSITE" id="PS51457">
    <property type="entry name" value="BEN"/>
    <property type="match status" value="1"/>
</dbReference>
<reference evidence="4" key="1">
    <citation type="submission" date="2012-01" db="EMBL/GenBank/DDBJ databases">
        <authorList>
            <person name="Walter R."/>
            <person name="Schartl M."/>
            <person name="Warren W."/>
        </authorList>
    </citation>
    <scope>NUCLEOTIDE SEQUENCE [LARGE SCALE GENOMIC DNA]</scope>
    <source>
        <strain evidence="4">JP 163 A</strain>
    </source>
</reference>
<feature type="compositionally biased region" description="Low complexity" evidence="1">
    <location>
        <begin position="173"/>
        <end position="185"/>
    </location>
</feature>
<dbReference type="Ensembl" id="ENSXMAT00000039466.1">
    <property type="protein sequence ID" value="ENSXMAP00000032902.1"/>
    <property type="gene ID" value="ENSXMAG00000016156.2"/>
</dbReference>
<dbReference type="Proteomes" id="UP000002852">
    <property type="component" value="Unassembled WGS sequence"/>
</dbReference>
<feature type="region of interest" description="Disordered" evidence="1">
    <location>
        <begin position="1"/>
        <end position="42"/>
    </location>
</feature>
<evidence type="ECO:0000259" key="2">
    <source>
        <dbReference type="PROSITE" id="PS51457"/>
    </source>
</evidence>
<reference evidence="3" key="4">
    <citation type="submission" date="2025-09" db="UniProtKB">
        <authorList>
            <consortium name="Ensembl"/>
        </authorList>
    </citation>
    <scope>IDENTIFICATION</scope>
    <source>
        <strain evidence="3">JP 163 A</strain>
    </source>
</reference>
<dbReference type="GeneTree" id="ENSGT00390000014963"/>
<dbReference type="InterPro" id="IPR038950">
    <property type="entry name" value="BEND4"/>
</dbReference>
<organism evidence="3 4">
    <name type="scientific">Xiphophorus maculatus</name>
    <name type="common">Southern platyfish</name>
    <name type="synonym">Platypoecilus maculatus</name>
    <dbReference type="NCBI Taxonomy" id="8083"/>
    <lineage>
        <taxon>Eukaryota</taxon>
        <taxon>Metazoa</taxon>
        <taxon>Chordata</taxon>
        <taxon>Craniata</taxon>
        <taxon>Vertebrata</taxon>
        <taxon>Euteleostomi</taxon>
        <taxon>Actinopterygii</taxon>
        <taxon>Neopterygii</taxon>
        <taxon>Teleostei</taxon>
        <taxon>Neoteleostei</taxon>
        <taxon>Acanthomorphata</taxon>
        <taxon>Ovalentaria</taxon>
        <taxon>Atherinomorphae</taxon>
        <taxon>Cyprinodontiformes</taxon>
        <taxon>Poeciliidae</taxon>
        <taxon>Poeciliinae</taxon>
        <taxon>Xiphophorus</taxon>
    </lineage>
</organism>
<dbReference type="InterPro" id="IPR018379">
    <property type="entry name" value="BEN_domain"/>
</dbReference>
<accession>A0A3B5QQD4</accession>
<dbReference type="GO" id="GO:0003677">
    <property type="term" value="F:DNA binding"/>
    <property type="evidence" value="ECO:0007669"/>
    <property type="project" value="InterPro"/>
</dbReference>
<dbReference type="OMA" id="CLRFIRM"/>
<name>A0A3B5QQD4_XIPMA</name>
<reference evidence="3" key="3">
    <citation type="submission" date="2025-08" db="UniProtKB">
        <authorList>
            <consortium name="Ensembl"/>
        </authorList>
    </citation>
    <scope>IDENTIFICATION</scope>
    <source>
        <strain evidence="3">JP 163 A</strain>
    </source>
</reference>
<protein>
    <submittedName>
        <fullName evidence="3">BEN domain containing 4</fullName>
    </submittedName>
</protein>
<feature type="domain" description="BEN" evidence="2">
    <location>
        <begin position="425"/>
        <end position="533"/>
    </location>
</feature>
<evidence type="ECO:0000313" key="3">
    <source>
        <dbReference type="Ensembl" id="ENSXMAP00000032902.1"/>
    </source>
</evidence>
<feature type="region of interest" description="Disordered" evidence="1">
    <location>
        <begin position="56"/>
        <end position="142"/>
    </location>
</feature>
<keyword evidence="4" id="KW-1185">Reference proteome</keyword>
<dbReference type="FunCoup" id="A0A3B5QQD4">
    <property type="interactions" value="1138"/>
</dbReference>
<feature type="compositionally biased region" description="Low complexity" evidence="1">
    <location>
        <begin position="116"/>
        <end position="138"/>
    </location>
</feature>
<dbReference type="SMART" id="SM01025">
    <property type="entry name" value="BEN"/>
    <property type="match status" value="1"/>
</dbReference>
<feature type="compositionally biased region" description="Polar residues" evidence="1">
    <location>
        <begin position="198"/>
        <end position="215"/>
    </location>
</feature>
<evidence type="ECO:0000256" key="1">
    <source>
        <dbReference type="SAM" id="MobiDB-lite"/>
    </source>
</evidence>
<reference evidence="4" key="2">
    <citation type="journal article" date="2013" name="Nat. Genet.">
        <title>The genome of the platyfish, Xiphophorus maculatus, provides insights into evolutionary adaptation and several complex traits.</title>
        <authorList>
            <person name="Schartl M."/>
            <person name="Walter R.B."/>
            <person name="Shen Y."/>
            <person name="Garcia T."/>
            <person name="Catchen J."/>
            <person name="Amores A."/>
            <person name="Braasch I."/>
            <person name="Chalopin D."/>
            <person name="Volff J.N."/>
            <person name="Lesch K.P."/>
            <person name="Bisazza A."/>
            <person name="Minx P."/>
            <person name="Hillier L."/>
            <person name="Wilson R.K."/>
            <person name="Fuerstenberg S."/>
            <person name="Boore J."/>
            <person name="Searle S."/>
            <person name="Postlethwait J.H."/>
            <person name="Warren W.C."/>
        </authorList>
    </citation>
    <scope>NUCLEOTIDE SEQUENCE [LARGE SCALE GENOMIC DNA]</scope>
    <source>
        <strain evidence="4">JP 163 A</strain>
    </source>
</reference>
<feature type="region of interest" description="Disordered" evidence="1">
    <location>
        <begin position="173"/>
        <end position="230"/>
    </location>
</feature>
<dbReference type="PANTHER" id="PTHR35082:SF1">
    <property type="entry name" value="BEN DOMAIN-CONTAINING PROTEIN 4"/>
    <property type="match status" value="1"/>
</dbReference>